<dbReference type="SUPFAM" id="SSF46689">
    <property type="entry name" value="Homeodomain-like"/>
    <property type="match status" value="1"/>
</dbReference>
<dbReference type="InterPro" id="IPR009057">
    <property type="entry name" value="Homeodomain-like_sf"/>
</dbReference>
<keyword evidence="1" id="KW-0238">DNA-binding</keyword>
<dbReference type="PANTHER" id="PTHR19303">
    <property type="entry name" value="TRANSPOSON"/>
    <property type="match status" value="1"/>
</dbReference>
<dbReference type="Pfam" id="PF03184">
    <property type="entry name" value="DDE_1"/>
    <property type="match status" value="1"/>
</dbReference>
<protein>
    <recommendedName>
        <fullName evidence="2">HTH CENPB-type domain-containing protein</fullName>
    </recommendedName>
</protein>
<feature type="non-terminal residue" evidence="3">
    <location>
        <position position="1"/>
    </location>
</feature>
<dbReference type="EMBL" id="CAJNOC010000451">
    <property type="protein sequence ID" value="CAF0763029.1"/>
    <property type="molecule type" value="Genomic_DNA"/>
</dbReference>
<dbReference type="InterPro" id="IPR004875">
    <property type="entry name" value="DDE_SF_endonuclease_dom"/>
</dbReference>
<accession>A0A813Q7C9</accession>
<evidence type="ECO:0000313" key="4">
    <source>
        <dbReference type="Proteomes" id="UP000663879"/>
    </source>
</evidence>
<dbReference type="InterPro" id="IPR050863">
    <property type="entry name" value="CenT-Element_Derived"/>
</dbReference>
<gene>
    <name evidence="3" type="ORF">OXX778_LOCUS4538</name>
</gene>
<keyword evidence="4" id="KW-1185">Reference proteome</keyword>
<evidence type="ECO:0000259" key="2">
    <source>
        <dbReference type="PROSITE" id="PS51253"/>
    </source>
</evidence>
<dbReference type="GO" id="GO:0005634">
    <property type="term" value="C:nucleus"/>
    <property type="evidence" value="ECO:0007669"/>
    <property type="project" value="TreeGrafter"/>
</dbReference>
<dbReference type="OrthoDB" id="125347at2759"/>
<dbReference type="Gene3D" id="1.10.10.60">
    <property type="entry name" value="Homeodomain-like"/>
    <property type="match status" value="2"/>
</dbReference>
<dbReference type="Pfam" id="PF03221">
    <property type="entry name" value="HTH_Tnp_Tc5"/>
    <property type="match status" value="1"/>
</dbReference>
<name>A0A813Q7C9_9BILA</name>
<sequence length="479" mass="54994">FIDESKLSLTDIGDRFNINRTTVSKILKKRHIYENLEQPQTKQFKLQKGAFPLVEEALFKWYGAARNANIPINYSVLKEKALSFHQKLRDQNAEIKEAFEASDGWIHKFLKRYDLSSRDIYNCDETGLYYRLGPSRTIAAKSEKCKGTKKDKSRLTILFVTNASGDVKLKPFVIGTSARPRCMKNINFNTLPVKYANNSSAWMTGELWLKWLKWLDSQLTRDSVLLCDNCPAHVDVSNTKFDHLKIVFLPPNTTSVLQPLDAGIIKAFKANYRNLLVKYWIDSFDKNKTLVPINVKQAIDFIGDAWSLVSQLTIKRCWKHVGILPSEVLRQLNLESTSDNFDKSLNLNDLSKLLENLNHLDSEMNMSSDDYLEIDSTCGTFEVPKEDDIINDVLVNNNLVSINLNQKEDDVDDDIEIPLVSKSEALDGFKKYISYLEHLDGIDYEDIKKLKEVNSKADLLEISKLKQQKILNFFTNTKK</sequence>
<reference evidence="3" key="1">
    <citation type="submission" date="2021-02" db="EMBL/GenBank/DDBJ databases">
        <authorList>
            <person name="Nowell W R."/>
        </authorList>
    </citation>
    <scope>NUCLEOTIDE SEQUENCE</scope>
    <source>
        <strain evidence="3">Ploen Becks lab</strain>
    </source>
</reference>
<dbReference type="AlphaFoldDB" id="A0A813Q7C9"/>
<evidence type="ECO:0000256" key="1">
    <source>
        <dbReference type="ARBA" id="ARBA00023125"/>
    </source>
</evidence>
<dbReference type="Proteomes" id="UP000663879">
    <property type="component" value="Unassembled WGS sequence"/>
</dbReference>
<dbReference type="InterPro" id="IPR006600">
    <property type="entry name" value="HTH_CenpB_DNA-bd_dom"/>
</dbReference>
<feature type="domain" description="HTH CENPB-type" evidence="2">
    <location>
        <begin position="42"/>
        <end position="119"/>
    </location>
</feature>
<evidence type="ECO:0000313" key="3">
    <source>
        <dbReference type="EMBL" id="CAF0763029.1"/>
    </source>
</evidence>
<dbReference type="GO" id="GO:0003677">
    <property type="term" value="F:DNA binding"/>
    <property type="evidence" value="ECO:0007669"/>
    <property type="project" value="UniProtKB-KW"/>
</dbReference>
<dbReference type="SMART" id="SM00674">
    <property type="entry name" value="CENPB"/>
    <property type="match status" value="1"/>
</dbReference>
<organism evidence="3 4">
    <name type="scientific">Brachionus calyciflorus</name>
    <dbReference type="NCBI Taxonomy" id="104777"/>
    <lineage>
        <taxon>Eukaryota</taxon>
        <taxon>Metazoa</taxon>
        <taxon>Spiralia</taxon>
        <taxon>Gnathifera</taxon>
        <taxon>Rotifera</taxon>
        <taxon>Eurotatoria</taxon>
        <taxon>Monogononta</taxon>
        <taxon>Pseudotrocha</taxon>
        <taxon>Ploima</taxon>
        <taxon>Brachionidae</taxon>
        <taxon>Brachionus</taxon>
    </lineage>
</organism>
<proteinExistence type="predicted"/>
<dbReference type="PROSITE" id="PS51253">
    <property type="entry name" value="HTH_CENPB"/>
    <property type="match status" value="1"/>
</dbReference>
<dbReference type="PANTHER" id="PTHR19303:SF73">
    <property type="entry name" value="PROTEIN PDC2"/>
    <property type="match status" value="1"/>
</dbReference>
<comment type="caution">
    <text evidence="3">The sequence shown here is derived from an EMBL/GenBank/DDBJ whole genome shotgun (WGS) entry which is preliminary data.</text>
</comment>